<dbReference type="eggNOG" id="COG0778">
    <property type="taxonomic scope" value="Bacteria"/>
</dbReference>
<dbReference type="InterPro" id="IPR000415">
    <property type="entry name" value="Nitroreductase-like"/>
</dbReference>
<evidence type="ECO:0000313" key="6">
    <source>
        <dbReference type="EMBL" id="EKF18190.1"/>
    </source>
</evidence>
<feature type="domain" description="Nitroreductase" evidence="5">
    <location>
        <begin position="33"/>
        <end position="170"/>
    </location>
</feature>
<dbReference type="EMBL" id="AMRM01000016">
    <property type="protein sequence ID" value="EKF18190.1"/>
    <property type="molecule type" value="Genomic_DNA"/>
</dbReference>
<evidence type="ECO:0000256" key="3">
    <source>
        <dbReference type="ARBA" id="ARBA00022857"/>
    </source>
</evidence>
<accession>K2MBF7</accession>
<dbReference type="InterPro" id="IPR050461">
    <property type="entry name" value="Nitroreductase_HadB/RutE"/>
</dbReference>
<dbReference type="RefSeq" id="WP_008597808.1">
    <property type="nucleotide sequence ID" value="NZ_AMRM01000016.1"/>
</dbReference>
<keyword evidence="7" id="KW-1185">Reference proteome</keyword>
<reference evidence="6 7" key="1">
    <citation type="journal article" date="2012" name="J. Bacteriol.">
        <title>Genome Sequence of Nitratireductor pacificus Type Strain pht-3B.</title>
        <authorList>
            <person name="Lai Q."/>
            <person name="Li G."/>
            <person name="Shao Z."/>
        </authorList>
    </citation>
    <scope>NUCLEOTIDE SEQUENCE [LARGE SCALE GENOMIC DNA]</scope>
    <source>
        <strain evidence="7">pht-3B</strain>
    </source>
</reference>
<dbReference type="Pfam" id="PF00881">
    <property type="entry name" value="Nitroreductase"/>
    <property type="match status" value="1"/>
</dbReference>
<dbReference type="AlphaFoldDB" id="K2MBF7"/>
<keyword evidence="4" id="KW-0560">Oxidoreductase</keyword>
<evidence type="ECO:0000256" key="4">
    <source>
        <dbReference type="ARBA" id="ARBA00023002"/>
    </source>
</evidence>
<comment type="caution">
    <text evidence="6">The sequence shown here is derived from an EMBL/GenBank/DDBJ whole genome shotgun (WGS) entry which is preliminary data.</text>
</comment>
<keyword evidence="2" id="KW-0288">FMN</keyword>
<dbReference type="SUPFAM" id="SSF55469">
    <property type="entry name" value="FMN-dependent nitroreductase-like"/>
    <property type="match status" value="1"/>
</dbReference>
<name>K2MBF7_9HYPH</name>
<dbReference type="OrthoDB" id="9784375at2"/>
<dbReference type="STRING" id="391937.NA2_14797"/>
<protein>
    <submittedName>
        <fullName evidence="6">Malonic semialdehyde reductase</fullName>
    </submittedName>
</protein>
<dbReference type="InterPro" id="IPR029479">
    <property type="entry name" value="Nitroreductase"/>
</dbReference>
<proteinExistence type="predicted"/>
<evidence type="ECO:0000259" key="5">
    <source>
        <dbReference type="Pfam" id="PF00881"/>
    </source>
</evidence>
<dbReference type="CDD" id="cd02148">
    <property type="entry name" value="RutE-like"/>
    <property type="match status" value="1"/>
</dbReference>
<dbReference type="PANTHER" id="PTHR43543:SF1">
    <property type="entry name" value="MALONIC SEMIALDEHYDE REDUCTASE RUTE-RELATED"/>
    <property type="match status" value="1"/>
</dbReference>
<keyword evidence="3" id="KW-0521">NADP</keyword>
<sequence length="208" mass="23165">MSCATALFGALSPCAEDLVTRIFLDARSQNGWLDTPVLDAELHRIWSMTKWAPTSSNSSPMRIKFIRPGPAQDKLLGFVDEGNLAKVRAAPVTAILGYDLAFYEHFDFLFPHRPAVRERFAGKENAERARMTAIRNGTLQAGFFMLAARAVGLDCGPLSGFDHDGVDQAFWQGTEIRTNFLCGLGHGDSERLFPRHPRFDFDDVCEIL</sequence>
<dbReference type="PATRIC" id="fig|391937.3.peg.3043"/>
<dbReference type="NCBIfam" id="NF003768">
    <property type="entry name" value="PRK05365.1"/>
    <property type="match status" value="1"/>
</dbReference>
<organism evidence="6 7">
    <name type="scientific">Nitratireductor pacificus pht-3B</name>
    <dbReference type="NCBI Taxonomy" id="391937"/>
    <lineage>
        <taxon>Bacteria</taxon>
        <taxon>Pseudomonadati</taxon>
        <taxon>Pseudomonadota</taxon>
        <taxon>Alphaproteobacteria</taxon>
        <taxon>Hyphomicrobiales</taxon>
        <taxon>Phyllobacteriaceae</taxon>
        <taxon>Nitratireductor</taxon>
    </lineage>
</organism>
<dbReference type="GO" id="GO:0016491">
    <property type="term" value="F:oxidoreductase activity"/>
    <property type="evidence" value="ECO:0007669"/>
    <property type="project" value="UniProtKB-KW"/>
</dbReference>
<evidence type="ECO:0000313" key="7">
    <source>
        <dbReference type="Proteomes" id="UP000006786"/>
    </source>
</evidence>
<evidence type="ECO:0000256" key="1">
    <source>
        <dbReference type="ARBA" id="ARBA00022630"/>
    </source>
</evidence>
<gene>
    <name evidence="6" type="ORF">NA2_14797</name>
</gene>
<dbReference type="PANTHER" id="PTHR43543">
    <property type="entry name" value="MALONIC SEMIALDEHYDE REDUCTASE RUTE-RELATED"/>
    <property type="match status" value="1"/>
</dbReference>
<evidence type="ECO:0000256" key="2">
    <source>
        <dbReference type="ARBA" id="ARBA00022643"/>
    </source>
</evidence>
<dbReference type="Gene3D" id="3.40.109.10">
    <property type="entry name" value="NADH Oxidase"/>
    <property type="match status" value="1"/>
</dbReference>
<keyword evidence="1" id="KW-0285">Flavoprotein</keyword>
<dbReference type="Proteomes" id="UP000006786">
    <property type="component" value="Unassembled WGS sequence"/>
</dbReference>
<dbReference type="InterPro" id="IPR023936">
    <property type="entry name" value="RutE-like"/>
</dbReference>